<keyword evidence="1" id="KW-0808">Transferase</keyword>
<dbReference type="InterPro" id="IPR036873">
    <property type="entry name" value="Rhodanese-like_dom_sf"/>
</dbReference>
<proteinExistence type="predicted"/>
<dbReference type="InterPro" id="IPR001307">
    <property type="entry name" value="Thiosulphate_STrfase_CS"/>
</dbReference>
<evidence type="ECO:0000256" key="1">
    <source>
        <dbReference type="ARBA" id="ARBA00022679"/>
    </source>
</evidence>
<evidence type="ECO:0000313" key="4">
    <source>
        <dbReference type="EMBL" id="GAA1911018.1"/>
    </source>
</evidence>
<dbReference type="PROSITE" id="PS00380">
    <property type="entry name" value="RHODANESE_1"/>
    <property type="match status" value="1"/>
</dbReference>
<feature type="domain" description="Rhodanese" evidence="3">
    <location>
        <begin position="2"/>
        <end position="115"/>
    </location>
</feature>
<dbReference type="SUPFAM" id="SSF52821">
    <property type="entry name" value="Rhodanese/Cell cycle control phosphatase"/>
    <property type="match status" value="2"/>
</dbReference>
<dbReference type="CDD" id="cd01449">
    <property type="entry name" value="TST_Repeat_2"/>
    <property type="match status" value="1"/>
</dbReference>
<gene>
    <name evidence="4" type="ORF">GCM10009737_10580</name>
</gene>
<dbReference type="CDD" id="cd01448">
    <property type="entry name" value="TST_Repeat_1"/>
    <property type="match status" value="1"/>
</dbReference>
<dbReference type="PANTHER" id="PTHR11364">
    <property type="entry name" value="THIOSULFATE SULFERTANSFERASE"/>
    <property type="match status" value="1"/>
</dbReference>
<comment type="caution">
    <text evidence="4">The sequence shown here is derived from an EMBL/GenBank/DDBJ whole genome shotgun (WGS) entry which is preliminary data.</text>
</comment>
<dbReference type="Proteomes" id="UP001501612">
    <property type="component" value="Unassembled WGS sequence"/>
</dbReference>
<feature type="domain" description="Rhodanese" evidence="3">
    <location>
        <begin position="141"/>
        <end position="253"/>
    </location>
</feature>
<name>A0ABP5ADH2_9ACTN</name>
<keyword evidence="2" id="KW-0677">Repeat</keyword>
<evidence type="ECO:0000313" key="5">
    <source>
        <dbReference type="Proteomes" id="UP001501612"/>
    </source>
</evidence>
<dbReference type="EMBL" id="BAAAMY010000002">
    <property type="protein sequence ID" value="GAA1911018.1"/>
    <property type="molecule type" value="Genomic_DNA"/>
</dbReference>
<dbReference type="Pfam" id="PF00581">
    <property type="entry name" value="Rhodanese"/>
    <property type="match status" value="2"/>
</dbReference>
<sequence length="262" mass="27487">MTLLDVRWRLGATDGFDRYAAGHLPGASYVDMDAVLADHAVVDGGRHPLPDVDLFGAAVRALGVRRDTPVVCYDAAGGTSAARAWWLLRHHGHERVAVLDGGYPAWVAAGHEVETGPGPEVEPGDFEPVPGAMPTASPADLLDGRVVLDARPQERYRGEVEPVDPVAGHVPGARSAPAVANLGEDGLLRPDEELRARYAGLGALEEGADVAVYCGSGITAAHDVLVLEQLGVRAALYPGSWSHWVSDPSRPVETGPGPGDAR</sequence>
<keyword evidence="5" id="KW-1185">Reference proteome</keyword>
<evidence type="ECO:0000256" key="2">
    <source>
        <dbReference type="ARBA" id="ARBA00022737"/>
    </source>
</evidence>
<dbReference type="Gene3D" id="3.40.250.10">
    <property type="entry name" value="Rhodanese-like domain"/>
    <property type="match status" value="2"/>
</dbReference>
<dbReference type="InterPro" id="IPR045078">
    <property type="entry name" value="TST/MPST-like"/>
</dbReference>
<reference evidence="5" key="1">
    <citation type="journal article" date="2019" name="Int. J. Syst. Evol. Microbiol.">
        <title>The Global Catalogue of Microorganisms (GCM) 10K type strain sequencing project: providing services to taxonomists for standard genome sequencing and annotation.</title>
        <authorList>
            <consortium name="The Broad Institute Genomics Platform"/>
            <consortium name="The Broad Institute Genome Sequencing Center for Infectious Disease"/>
            <person name="Wu L."/>
            <person name="Ma J."/>
        </authorList>
    </citation>
    <scope>NUCLEOTIDE SEQUENCE [LARGE SCALE GENOMIC DNA]</scope>
    <source>
        <strain evidence="5">JCM 14046</strain>
    </source>
</reference>
<dbReference type="PROSITE" id="PS50206">
    <property type="entry name" value="RHODANESE_3"/>
    <property type="match status" value="2"/>
</dbReference>
<dbReference type="PANTHER" id="PTHR11364:SF27">
    <property type="entry name" value="SULFURTRANSFERASE"/>
    <property type="match status" value="1"/>
</dbReference>
<protein>
    <submittedName>
        <fullName evidence="4">Sulfurtransferase</fullName>
    </submittedName>
</protein>
<evidence type="ECO:0000259" key="3">
    <source>
        <dbReference type="PROSITE" id="PS50206"/>
    </source>
</evidence>
<organism evidence="4 5">
    <name type="scientific">Nocardioides lentus</name>
    <dbReference type="NCBI Taxonomy" id="338077"/>
    <lineage>
        <taxon>Bacteria</taxon>
        <taxon>Bacillati</taxon>
        <taxon>Actinomycetota</taxon>
        <taxon>Actinomycetes</taxon>
        <taxon>Propionibacteriales</taxon>
        <taxon>Nocardioidaceae</taxon>
        <taxon>Nocardioides</taxon>
    </lineage>
</organism>
<accession>A0ABP5ADH2</accession>
<dbReference type="InterPro" id="IPR001763">
    <property type="entry name" value="Rhodanese-like_dom"/>
</dbReference>
<dbReference type="SMART" id="SM00450">
    <property type="entry name" value="RHOD"/>
    <property type="match status" value="2"/>
</dbReference>